<comment type="caution">
    <text evidence="2">The sequence shown here is derived from an EMBL/GenBank/DDBJ whole genome shotgun (WGS) entry which is preliminary data.</text>
</comment>
<dbReference type="EMBL" id="BMRP01000003">
    <property type="protein sequence ID" value="GGU49314.1"/>
    <property type="molecule type" value="Genomic_DNA"/>
</dbReference>
<organism evidence="2 3">
    <name type="scientific">Streptomyces albospinus</name>
    <dbReference type="NCBI Taxonomy" id="285515"/>
    <lineage>
        <taxon>Bacteria</taxon>
        <taxon>Bacillati</taxon>
        <taxon>Actinomycetota</taxon>
        <taxon>Actinomycetes</taxon>
        <taxon>Kitasatosporales</taxon>
        <taxon>Streptomycetaceae</taxon>
        <taxon>Streptomyces</taxon>
    </lineage>
</organism>
<name>A0ABQ2UQT5_9ACTN</name>
<dbReference type="Proteomes" id="UP000654471">
    <property type="component" value="Unassembled WGS sequence"/>
</dbReference>
<accession>A0ABQ2UQT5</accession>
<evidence type="ECO:0000313" key="2">
    <source>
        <dbReference type="EMBL" id="GGU49314.1"/>
    </source>
</evidence>
<reference evidence="3" key="1">
    <citation type="journal article" date="2019" name="Int. J. Syst. Evol. Microbiol.">
        <title>The Global Catalogue of Microorganisms (GCM) 10K type strain sequencing project: providing services to taxonomists for standard genome sequencing and annotation.</title>
        <authorList>
            <consortium name="The Broad Institute Genomics Platform"/>
            <consortium name="The Broad Institute Genome Sequencing Center for Infectious Disease"/>
            <person name="Wu L."/>
            <person name="Ma J."/>
        </authorList>
    </citation>
    <scope>NUCLEOTIDE SEQUENCE [LARGE SCALE GENOMIC DNA]</scope>
    <source>
        <strain evidence="3">JCM 3399</strain>
    </source>
</reference>
<protein>
    <recommendedName>
        <fullName evidence="4">TraA</fullName>
    </recommendedName>
</protein>
<gene>
    <name evidence="2" type="ORF">GCM10010211_11820</name>
</gene>
<evidence type="ECO:0000313" key="3">
    <source>
        <dbReference type="Proteomes" id="UP000654471"/>
    </source>
</evidence>
<feature type="region of interest" description="Disordered" evidence="1">
    <location>
        <begin position="121"/>
        <end position="176"/>
    </location>
</feature>
<sequence length="176" mass="18660">MSASGANPASRGSVLARYGDVLAAAVPELAGHARAVAFDADTGRLDVVPDAPAYGTKLRWSAPKLIAAEPPLSAPTGPVKTRETASAGYQRALEAHWSAAPERHLDPAIAEAYERQTKALRERREHAVFGDQPHAGPPALADVRAQRPEAMRRPANRRAQAERAQPAPAGVTRRAS</sequence>
<keyword evidence="3" id="KW-1185">Reference proteome</keyword>
<evidence type="ECO:0008006" key="4">
    <source>
        <dbReference type="Google" id="ProtNLM"/>
    </source>
</evidence>
<proteinExistence type="predicted"/>
<evidence type="ECO:0000256" key="1">
    <source>
        <dbReference type="SAM" id="MobiDB-lite"/>
    </source>
</evidence>
<dbReference type="RefSeq" id="WP_189297091.1">
    <property type="nucleotide sequence ID" value="NZ_BMRP01000003.1"/>
</dbReference>